<dbReference type="EMBL" id="RZHG01000030">
    <property type="protein sequence ID" value="RUR26795.1"/>
    <property type="molecule type" value="Genomic_DNA"/>
</dbReference>
<comment type="caution">
    <text evidence="1">The sequence shown here is derived from an EMBL/GenBank/DDBJ whole genome shotgun (WGS) entry which is preliminary data.</text>
</comment>
<dbReference type="Gene3D" id="3.40.1440.10">
    <property type="entry name" value="GIY-YIG endonuclease"/>
    <property type="match status" value="1"/>
</dbReference>
<keyword evidence="2" id="KW-1185">Reference proteome</keyword>
<dbReference type="RefSeq" id="WP_126949079.1">
    <property type="nucleotide sequence ID" value="NZ_RZHG01000030.1"/>
</dbReference>
<sequence length="235" mass="26852">MQEQYVSTSQLCERYGRPDFIPREVFRQWIGKSRMNKLIEVDGVTAAGYIYRWENKGKPIKSRQNLYRPIDIIARARAKNHIVRPPKVERVRNTLASLEARYAELEAATTNMPHQINMHQLSSSLTDRRLLTAKEIVKNSGKTPHLTGVYFLIKDENVVYVGQSVNIISRVAAHVKQKDFDRFAFVPCDAQDLDVLESLYIHFLQPELNGLLNGDNGHHAPLSLPALIGYKRKSA</sequence>
<proteinExistence type="predicted"/>
<accession>A0A433KF43</accession>
<dbReference type="Proteomes" id="UP000287336">
    <property type="component" value="Unassembled WGS sequence"/>
</dbReference>
<evidence type="ECO:0000313" key="2">
    <source>
        <dbReference type="Proteomes" id="UP000287336"/>
    </source>
</evidence>
<protein>
    <recommendedName>
        <fullName evidence="3">GIY-YIG nuclease family protein</fullName>
    </recommendedName>
</protein>
<dbReference type="InterPro" id="IPR035901">
    <property type="entry name" value="GIY-YIG_endonuc_sf"/>
</dbReference>
<dbReference type="OrthoDB" id="7067063at2"/>
<gene>
    <name evidence="1" type="ORF">ELY33_16950</name>
</gene>
<name>A0A433KF43_9GAMM</name>
<evidence type="ECO:0008006" key="3">
    <source>
        <dbReference type="Google" id="ProtNLM"/>
    </source>
</evidence>
<organism evidence="1 2">
    <name type="scientific">Vreelandella andesensis</name>
    <dbReference type="NCBI Taxonomy" id="447567"/>
    <lineage>
        <taxon>Bacteria</taxon>
        <taxon>Pseudomonadati</taxon>
        <taxon>Pseudomonadota</taxon>
        <taxon>Gammaproteobacteria</taxon>
        <taxon>Oceanospirillales</taxon>
        <taxon>Halomonadaceae</taxon>
        <taxon>Vreelandella</taxon>
    </lineage>
</organism>
<reference evidence="1 2" key="1">
    <citation type="submission" date="2018-12" db="EMBL/GenBank/DDBJ databases">
        <title>three novel Halomonas strain isolated from plants.</title>
        <authorList>
            <person name="Sun C."/>
        </authorList>
    </citation>
    <scope>NUCLEOTIDE SEQUENCE [LARGE SCALE GENOMIC DNA]</scope>
    <source>
        <strain evidence="1 2">DSM 19434</strain>
    </source>
</reference>
<evidence type="ECO:0000313" key="1">
    <source>
        <dbReference type="EMBL" id="RUR26795.1"/>
    </source>
</evidence>
<dbReference type="AlphaFoldDB" id="A0A433KF43"/>
<dbReference type="SUPFAM" id="SSF82771">
    <property type="entry name" value="GIY-YIG endonuclease"/>
    <property type="match status" value="1"/>
</dbReference>